<feature type="signal peptide" evidence="6">
    <location>
        <begin position="1"/>
        <end position="24"/>
    </location>
</feature>
<feature type="transmembrane region" description="Helical" evidence="5">
    <location>
        <begin position="348"/>
        <end position="368"/>
    </location>
</feature>
<dbReference type="STRING" id="174720.A0A0N5BAR7"/>
<dbReference type="PANTHER" id="PTHR23503:SF11">
    <property type="entry name" value="MAJOR FACILITATOR SUPERFAMILY (MFS) PROFILE DOMAIN-CONTAINING PROTEIN"/>
    <property type="match status" value="1"/>
</dbReference>
<evidence type="ECO:0000256" key="6">
    <source>
        <dbReference type="SAM" id="SignalP"/>
    </source>
</evidence>
<dbReference type="Pfam" id="PF00083">
    <property type="entry name" value="Sugar_tr"/>
    <property type="match status" value="1"/>
</dbReference>
<comment type="subcellular location">
    <subcellularLocation>
        <location evidence="1">Membrane</location>
        <topology evidence="1">Multi-pass membrane protein</topology>
    </subcellularLocation>
</comment>
<feature type="transmembrane region" description="Helical" evidence="5">
    <location>
        <begin position="162"/>
        <end position="181"/>
    </location>
</feature>
<dbReference type="Proteomes" id="UP000046392">
    <property type="component" value="Unplaced"/>
</dbReference>
<keyword evidence="4 5" id="KW-0472">Membrane</keyword>
<dbReference type="SUPFAM" id="SSF103473">
    <property type="entry name" value="MFS general substrate transporter"/>
    <property type="match status" value="1"/>
</dbReference>
<feature type="transmembrane region" description="Helical" evidence="5">
    <location>
        <begin position="323"/>
        <end position="341"/>
    </location>
</feature>
<feature type="chain" id="PRO_5005894095" evidence="6">
    <location>
        <begin position="25"/>
        <end position="485"/>
    </location>
</feature>
<feature type="transmembrane region" description="Helical" evidence="5">
    <location>
        <begin position="409"/>
        <end position="432"/>
    </location>
</feature>
<feature type="transmembrane region" description="Helical" evidence="5">
    <location>
        <begin position="274"/>
        <end position="292"/>
    </location>
</feature>
<dbReference type="WBParaSite" id="SPAL_0000313200.1">
    <property type="protein sequence ID" value="SPAL_0000313200.1"/>
    <property type="gene ID" value="SPAL_0000313200"/>
</dbReference>
<evidence type="ECO:0000256" key="3">
    <source>
        <dbReference type="ARBA" id="ARBA00022989"/>
    </source>
</evidence>
<sequence length="485" mass="54859">MPLPSIHLILITALISFFANWQFAYQITYINPSYDIIKEEAGYGMKNNLEIDYELDKEWSGWWGLIVSSFYLGSIVGFILVPYLISSYGTRLSFLFSTIPAIIGCLIQILPKVFNSYQFLERKNFKIFLVMGRFIIGLQSGCSLSLLPLFINEISFKSETTFLSTFQQISQALSTMIGLIVGSNQILPTKNEYKYLTCQVVAIIPTIVFSVFIALAPNTPFFIMKKSNDFRSLEKSLIFYRGSTYQQTEHRCLLTQAIDVEKKKDTFLRDGKELYLIKGIFIGCLASVSYAFTGDDIVDSYSSTIIITAFPNLRKFWIDMTTVFFSFILLLSSVFGSLVIHKIGTRNALIYGIIGTSFSNFFAFLGNITGTFSITILSFCVSKIFIGICAGGPAWFLMARLVPPHLSNILQAFSTGCILVTTGICTFLYPVLNTYFNSYSILMLTTIPELIIAFILYLFLPEVEKKSYQDIEHIFRNYFFSGLST</sequence>
<feature type="transmembrane region" description="Helical" evidence="5">
    <location>
        <begin position="62"/>
        <end position="85"/>
    </location>
</feature>
<evidence type="ECO:0000256" key="5">
    <source>
        <dbReference type="SAM" id="Phobius"/>
    </source>
</evidence>
<evidence type="ECO:0000259" key="7">
    <source>
        <dbReference type="PROSITE" id="PS50850"/>
    </source>
</evidence>
<dbReference type="InterPro" id="IPR020846">
    <property type="entry name" value="MFS_dom"/>
</dbReference>
<evidence type="ECO:0000313" key="8">
    <source>
        <dbReference type="Proteomes" id="UP000046392"/>
    </source>
</evidence>
<dbReference type="InterPro" id="IPR005828">
    <property type="entry name" value="MFS_sugar_transport-like"/>
</dbReference>
<dbReference type="GO" id="GO:0015149">
    <property type="term" value="F:hexose transmembrane transporter activity"/>
    <property type="evidence" value="ECO:0007669"/>
    <property type="project" value="TreeGrafter"/>
</dbReference>
<dbReference type="GO" id="GO:0016020">
    <property type="term" value="C:membrane"/>
    <property type="evidence" value="ECO:0007669"/>
    <property type="project" value="UniProtKB-SubCell"/>
</dbReference>
<feature type="transmembrane region" description="Helical" evidence="5">
    <location>
        <begin position="92"/>
        <end position="110"/>
    </location>
</feature>
<evidence type="ECO:0000256" key="4">
    <source>
        <dbReference type="ARBA" id="ARBA00023136"/>
    </source>
</evidence>
<feature type="transmembrane region" description="Helical" evidence="5">
    <location>
        <begin position="130"/>
        <end position="150"/>
    </location>
</feature>
<organism evidence="8 9">
    <name type="scientific">Strongyloides papillosus</name>
    <name type="common">Intestinal threadworm</name>
    <dbReference type="NCBI Taxonomy" id="174720"/>
    <lineage>
        <taxon>Eukaryota</taxon>
        <taxon>Metazoa</taxon>
        <taxon>Ecdysozoa</taxon>
        <taxon>Nematoda</taxon>
        <taxon>Chromadorea</taxon>
        <taxon>Rhabditida</taxon>
        <taxon>Tylenchina</taxon>
        <taxon>Panagrolaimomorpha</taxon>
        <taxon>Strongyloidoidea</taxon>
        <taxon>Strongyloididae</taxon>
        <taxon>Strongyloides</taxon>
    </lineage>
</organism>
<evidence type="ECO:0000256" key="1">
    <source>
        <dbReference type="ARBA" id="ARBA00004141"/>
    </source>
</evidence>
<keyword evidence="8" id="KW-1185">Reference proteome</keyword>
<dbReference type="Gene3D" id="1.20.1250.20">
    <property type="entry name" value="MFS general substrate transporter like domains"/>
    <property type="match status" value="1"/>
</dbReference>
<feature type="domain" description="Major facilitator superfamily (MFS) profile" evidence="7">
    <location>
        <begin position="12"/>
        <end position="464"/>
    </location>
</feature>
<evidence type="ECO:0000256" key="2">
    <source>
        <dbReference type="ARBA" id="ARBA00022692"/>
    </source>
</evidence>
<protein>
    <submittedName>
        <fullName evidence="9">MFS domain-containing protein</fullName>
    </submittedName>
</protein>
<feature type="transmembrane region" description="Helical" evidence="5">
    <location>
        <begin position="193"/>
        <end position="216"/>
    </location>
</feature>
<reference evidence="9" key="1">
    <citation type="submission" date="2017-02" db="UniProtKB">
        <authorList>
            <consortium name="WormBaseParasite"/>
        </authorList>
    </citation>
    <scope>IDENTIFICATION</scope>
</reference>
<name>A0A0N5BAR7_STREA</name>
<dbReference type="PANTHER" id="PTHR23503">
    <property type="entry name" value="SOLUTE CARRIER FAMILY 2"/>
    <property type="match status" value="1"/>
</dbReference>
<proteinExistence type="predicted"/>
<evidence type="ECO:0000313" key="9">
    <source>
        <dbReference type="WBParaSite" id="SPAL_0000313200.1"/>
    </source>
</evidence>
<accession>A0A0N5BAR7</accession>
<keyword evidence="3 5" id="KW-1133">Transmembrane helix</keyword>
<keyword evidence="2 5" id="KW-0812">Transmembrane</keyword>
<dbReference type="AlphaFoldDB" id="A0A0N5BAR7"/>
<feature type="transmembrane region" description="Helical" evidence="5">
    <location>
        <begin position="438"/>
        <end position="460"/>
    </location>
</feature>
<dbReference type="InterPro" id="IPR036259">
    <property type="entry name" value="MFS_trans_sf"/>
</dbReference>
<dbReference type="PROSITE" id="PS50850">
    <property type="entry name" value="MFS"/>
    <property type="match status" value="1"/>
</dbReference>
<keyword evidence="6" id="KW-0732">Signal</keyword>
<feature type="transmembrane region" description="Helical" evidence="5">
    <location>
        <begin position="374"/>
        <end position="397"/>
    </location>
</feature>
<dbReference type="InterPro" id="IPR045263">
    <property type="entry name" value="GLUT"/>
</dbReference>